<dbReference type="InterPro" id="IPR039565">
    <property type="entry name" value="BamD-like"/>
</dbReference>
<comment type="function">
    <text evidence="2">Mediates coordination of peptidoglycan synthesis and outer membrane constriction during cell division.</text>
</comment>
<reference evidence="6 7" key="1">
    <citation type="submission" date="2019-09" db="EMBL/GenBank/DDBJ databases">
        <title>Nitrincola iocasae sp. nov., a bacterium isolated from the sediment collected at a cold seep field in South China Sea.</title>
        <authorList>
            <person name="Zhang H."/>
            <person name="Wang H."/>
            <person name="Li C."/>
        </authorList>
    </citation>
    <scope>NUCLEOTIDE SEQUENCE [LARGE SCALE GENOMIC DNA]</scope>
    <source>
        <strain evidence="6 7">KXZD1103</strain>
    </source>
</reference>
<keyword evidence="1 2" id="KW-0732">Signal</keyword>
<feature type="signal peptide" evidence="2">
    <location>
        <begin position="1"/>
        <end position="23"/>
    </location>
</feature>
<proteinExistence type="inferred from homology"/>
<organism evidence="6 7">
    <name type="scientific">Nitrincola iocasae</name>
    <dbReference type="NCBI Taxonomy" id="2614693"/>
    <lineage>
        <taxon>Bacteria</taxon>
        <taxon>Pseudomonadati</taxon>
        <taxon>Pseudomonadota</taxon>
        <taxon>Gammaproteobacteria</taxon>
        <taxon>Oceanospirillales</taxon>
        <taxon>Oceanospirillaceae</taxon>
        <taxon>Nitrincola</taxon>
    </lineage>
</organism>
<dbReference type="InterPro" id="IPR019734">
    <property type="entry name" value="TPR_rpt"/>
</dbReference>
<dbReference type="EMBL" id="CP044222">
    <property type="protein sequence ID" value="QEW07183.1"/>
    <property type="molecule type" value="Genomic_DNA"/>
</dbReference>
<accession>A0A5J6LFL5</accession>
<dbReference type="NCBIfam" id="TIGR02795">
    <property type="entry name" value="tol_pal_ybgF"/>
    <property type="match status" value="1"/>
</dbReference>
<comment type="subcellular location">
    <subcellularLocation>
        <location evidence="2">Periplasm</location>
    </subcellularLocation>
</comment>
<gene>
    <name evidence="6" type="primary">ybgF</name>
    <name evidence="2" type="synonym">cpoB</name>
    <name evidence="6" type="ORF">F5I99_12080</name>
</gene>
<feature type="domain" description="Outer membrane lipoprotein BamD-like" evidence="4">
    <location>
        <begin position="143"/>
        <end position="235"/>
    </location>
</feature>
<dbReference type="InterPro" id="IPR011990">
    <property type="entry name" value="TPR-like_helical_dom_sf"/>
</dbReference>
<evidence type="ECO:0000256" key="1">
    <source>
        <dbReference type="ARBA" id="ARBA00022729"/>
    </source>
</evidence>
<keyword evidence="3" id="KW-0802">TPR repeat</keyword>
<dbReference type="Pfam" id="PF16331">
    <property type="entry name" value="TolA_bind_tri"/>
    <property type="match status" value="1"/>
</dbReference>
<dbReference type="KEGG" id="nik:F5I99_12080"/>
<evidence type="ECO:0000256" key="3">
    <source>
        <dbReference type="PROSITE-ProRule" id="PRU00339"/>
    </source>
</evidence>
<feature type="repeat" description="TPR" evidence="3">
    <location>
        <begin position="181"/>
        <end position="214"/>
    </location>
</feature>
<name>A0A5J6LFL5_9GAMM</name>
<evidence type="ECO:0000313" key="6">
    <source>
        <dbReference type="EMBL" id="QEW07183.1"/>
    </source>
</evidence>
<evidence type="ECO:0000313" key="7">
    <source>
        <dbReference type="Proteomes" id="UP000325606"/>
    </source>
</evidence>
<dbReference type="Gene3D" id="1.20.5.110">
    <property type="match status" value="1"/>
</dbReference>
<dbReference type="RefSeq" id="WP_151056338.1">
    <property type="nucleotide sequence ID" value="NZ_CP044222.1"/>
</dbReference>
<dbReference type="Pfam" id="PF13525">
    <property type="entry name" value="YfiO"/>
    <property type="match status" value="1"/>
</dbReference>
<dbReference type="GO" id="GO:0043093">
    <property type="term" value="P:FtsZ-dependent cytokinesis"/>
    <property type="evidence" value="ECO:0007669"/>
    <property type="project" value="UniProtKB-UniRule"/>
</dbReference>
<keyword evidence="2" id="KW-0132">Cell division</keyword>
<evidence type="ECO:0000256" key="2">
    <source>
        <dbReference type="HAMAP-Rule" id="MF_02066"/>
    </source>
</evidence>
<dbReference type="Proteomes" id="UP000325606">
    <property type="component" value="Chromosome"/>
</dbReference>
<dbReference type="GO" id="GO:0030288">
    <property type="term" value="C:outer membrane-bounded periplasmic space"/>
    <property type="evidence" value="ECO:0007669"/>
    <property type="project" value="UniProtKB-UniRule"/>
</dbReference>
<keyword evidence="7" id="KW-1185">Reference proteome</keyword>
<sequence length="266" mass="29362" precursor="true">MKPSLKYTVAGCLSAVLTLSAQAQVPVIEIQGNDAQNTSAASTGISSQSELILLVLQLQEDVRYLRGELETTQHKLQRLEADSSDRYRDMDRRLSVLMQAAMDSDALPPLSDPSDMPPAETPVAAETAADAEPGITAEPVSADDQQAYDEAFALVRAREFDQAISAFEAFVQRYPEHTNTANGYYWLGELHLANESLEQASIAFETVLEQFPTHHKVPDALYKLGVTLSRMGEQERSRHMMQRVISEYPQSTAATLAQSFRPVESN</sequence>
<dbReference type="SMART" id="SM00028">
    <property type="entry name" value="TPR"/>
    <property type="match status" value="2"/>
</dbReference>
<evidence type="ECO:0000259" key="4">
    <source>
        <dbReference type="Pfam" id="PF13525"/>
    </source>
</evidence>
<dbReference type="InterPro" id="IPR032519">
    <property type="entry name" value="YbgF_tri"/>
</dbReference>
<dbReference type="InterPro" id="IPR014162">
    <property type="entry name" value="CpoB_C"/>
</dbReference>
<dbReference type="PROSITE" id="PS50005">
    <property type="entry name" value="TPR"/>
    <property type="match status" value="1"/>
</dbReference>
<dbReference type="SUPFAM" id="SSF48452">
    <property type="entry name" value="TPR-like"/>
    <property type="match status" value="1"/>
</dbReference>
<dbReference type="GO" id="GO:0070206">
    <property type="term" value="P:protein trimerization"/>
    <property type="evidence" value="ECO:0007669"/>
    <property type="project" value="InterPro"/>
</dbReference>
<dbReference type="InterPro" id="IPR034706">
    <property type="entry name" value="CpoB"/>
</dbReference>
<dbReference type="HAMAP" id="MF_02066">
    <property type="entry name" value="CpoB"/>
    <property type="match status" value="1"/>
</dbReference>
<comment type="similarity">
    <text evidence="2">Belongs to the CpoB family.</text>
</comment>
<feature type="chain" id="PRO_5023981249" description="Cell division coordinator CpoB" evidence="2">
    <location>
        <begin position="24"/>
        <end position="266"/>
    </location>
</feature>
<keyword evidence="2" id="KW-0574">Periplasm</keyword>
<keyword evidence="2" id="KW-0131">Cell cycle</keyword>
<feature type="domain" description="YbgF trimerisation" evidence="5">
    <location>
        <begin position="46"/>
        <end position="100"/>
    </location>
</feature>
<protein>
    <recommendedName>
        <fullName evidence="2">Cell division coordinator CpoB</fullName>
    </recommendedName>
</protein>
<dbReference type="AlphaFoldDB" id="A0A5J6LFL5"/>
<dbReference type="Gene3D" id="1.25.40.10">
    <property type="entry name" value="Tetratricopeptide repeat domain"/>
    <property type="match status" value="1"/>
</dbReference>
<evidence type="ECO:0000259" key="5">
    <source>
        <dbReference type="Pfam" id="PF16331"/>
    </source>
</evidence>